<evidence type="ECO:0000256" key="5">
    <source>
        <dbReference type="ARBA" id="ARBA00022793"/>
    </source>
</evidence>
<gene>
    <name evidence="10" type="primary">trpC_21</name>
    <name evidence="10" type="ORF">SDC9_121295</name>
</gene>
<dbReference type="PROSITE" id="PS00614">
    <property type="entry name" value="IGPS"/>
    <property type="match status" value="1"/>
</dbReference>
<dbReference type="GO" id="GO:0000162">
    <property type="term" value="P:L-tryptophan biosynthetic process"/>
    <property type="evidence" value="ECO:0007669"/>
    <property type="project" value="UniProtKB-UniPathway"/>
</dbReference>
<dbReference type="UniPathway" id="UPA00035">
    <property type="reaction ID" value="UER00043"/>
</dbReference>
<dbReference type="GO" id="GO:0004640">
    <property type="term" value="F:phosphoribosylanthranilate isomerase activity"/>
    <property type="evidence" value="ECO:0007669"/>
    <property type="project" value="TreeGrafter"/>
</dbReference>
<accession>A0A645CBP3</accession>
<keyword evidence="5" id="KW-0210">Decarboxylase</keyword>
<dbReference type="InterPro" id="IPR045186">
    <property type="entry name" value="Indole-3-glycerol_P_synth"/>
</dbReference>
<proteinExistence type="predicted"/>
<evidence type="ECO:0000256" key="6">
    <source>
        <dbReference type="ARBA" id="ARBA00022822"/>
    </source>
</evidence>
<dbReference type="InterPro" id="IPR013798">
    <property type="entry name" value="Indole-3-glycerol_P_synth_dom"/>
</dbReference>
<dbReference type="AlphaFoldDB" id="A0A645CBP3"/>
<feature type="domain" description="Indole-3-glycerol phosphate synthase" evidence="9">
    <location>
        <begin position="4"/>
        <end position="213"/>
    </location>
</feature>
<dbReference type="InterPro" id="IPR001468">
    <property type="entry name" value="Indole-3-GlycerolPSynthase_CS"/>
</dbReference>
<dbReference type="GO" id="GO:0004425">
    <property type="term" value="F:indole-3-glycerol-phosphate synthase activity"/>
    <property type="evidence" value="ECO:0007669"/>
    <property type="project" value="UniProtKB-EC"/>
</dbReference>
<protein>
    <recommendedName>
        <fullName evidence="3">indole-3-glycerol-phosphate synthase</fullName>
        <ecNumber evidence="3">4.1.1.48</ecNumber>
    </recommendedName>
</protein>
<evidence type="ECO:0000256" key="2">
    <source>
        <dbReference type="ARBA" id="ARBA00004696"/>
    </source>
</evidence>
<organism evidence="10">
    <name type="scientific">bioreactor metagenome</name>
    <dbReference type="NCBI Taxonomy" id="1076179"/>
    <lineage>
        <taxon>unclassified sequences</taxon>
        <taxon>metagenomes</taxon>
        <taxon>ecological metagenomes</taxon>
    </lineage>
</organism>
<dbReference type="EMBL" id="VSSQ01025877">
    <property type="protein sequence ID" value="MPM74308.1"/>
    <property type="molecule type" value="Genomic_DNA"/>
</dbReference>
<evidence type="ECO:0000256" key="1">
    <source>
        <dbReference type="ARBA" id="ARBA00001633"/>
    </source>
</evidence>
<dbReference type="Pfam" id="PF00218">
    <property type="entry name" value="IGPS"/>
    <property type="match status" value="1"/>
</dbReference>
<evidence type="ECO:0000256" key="8">
    <source>
        <dbReference type="ARBA" id="ARBA00023239"/>
    </source>
</evidence>
<dbReference type="FunFam" id="3.20.20.70:FF:000024">
    <property type="entry name" value="Indole-3-glycerol phosphate synthase"/>
    <property type="match status" value="1"/>
</dbReference>
<keyword evidence="8 10" id="KW-0456">Lyase</keyword>
<keyword evidence="4" id="KW-0028">Amino-acid biosynthesis</keyword>
<keyword evidence="7" id="KW-0057">Aromatic amino acid biosynthesis</keyword>
<dbReference type="InterPro" id="IPR013785">
    <property type="entry name" value="Aldolase_TIM"/>
</dbReference>
<dbReference type="SUPFAM" id="SSF51366">
    <property type="entry name" value="Ribulose-phoshate binding barrel"/>
    <property type="match status" value="1"/>
</dbReference>
<dbReference type="EC" id="4.1.1.48" evidence="3"/>
<comment type="catalytic activity">
    <reaction evidence="1">
        <text>1-(2-carboxyphenylamino)-1-deoxy-D-ribulose 5-phosphate + H(+) = (1S,2R)-1-C-(indol-3-yl)glycerol 3-phosphate + CO2 + H2O</text>
        <dbReference type="Rhea" id="RHEA:23476"/>
        <dbReference type="ChEBI" id="CHEBI:15377"/>
        <dbReference type="ChEBI" id="CHEBI:15378"/>
        <dbReference type="ChEBI" id="CHEBI:16526"/>
        <dbReference type="ChEBI" id="CHEBI:58613"/>
        <dbReference type="ChEBI" id="CHEBI:58866"/>
        <dbReference type="EC" id="4.1.1.48"/>
    </reaction>
</comment>
<name>A0A645CBP3_9ZZZZ</name>
<evidence type="ECO:0000256" key="7">
    <source>
        <dbReference type="ARBA" id="ARBA00023141"/>
    </source>
</evidence>
<evidence type="ECO:0000256" key="3">
    <source>
        <dbReference type="ARBA" id="ARBA00012362"/>
    </source>
</evidence>
<sequence length="215" mass="23200">MLRHDHLSVIAEVKRASPSKGLIASEFDPVQTAVSYEHAGARAVSVLTEPTRFLGSDSHLRSVSDAVSIPILRKDFIVTPYQILEARLLGSSAVLLIVALLEVGTLASYLHLASRLGLDALVEVHDRAELDRALDAGATLVGVNNRNLRTFSVDLQTSLDLKVHIPAACTTVSESGISSHEHAALLRSAGFDAVLVGEHLMRSNHIQQSMKELMI</sequence>
<reference evidence="10" key="1">
    <citation type="submission" date="2019-08" db="EMBL/GenBank/DDBJ databases">
        <authorList>
            <person name="Kucharzyk K."/>
            <person name="Murdoch R.W."/>
            <person name="Higgins S."/>
            <person name="Loffler F."/>
        </authorList>
    </citation>
    <scope>NUCLEOTIDE SEQUENCE</scope>
</reference>
<evidence type="ECO:0000313" key="10">
    <source>
        <dbReference type="EMBL" id="MPM74308.1"/>
    </source>
</evidence>
<evidence type="ECO:0000259" key="9">
    <source>
        <dbReference type="Pfam" id="PF00218"/>
    </source>
</evidence>
<dbReference type="Gene3D" id="3.20.20.70">
    <property type="entry name" value="Aldolase class I"/>
    <property type="match status" value="1"/>
</dbReference>
<dbReference type="PANTHER" id="PTHR22854">
    <property type="entry name" value="TRYPTOPHAN BIOSYNTHESIS PROTEIN"/>
    <property type="match status" value="1"/>
</dbReference>
<dbReference type="PANTHER" id="PTHR22854:SF2">
    <property type="entry name" value="INDOLE-3-GLYCEROL-PHOSPHATE SYNTHASE"/>
    <property type="match status" value="1"/>
</dbReference>
<evidence type="ECO:0000256" key="4">
    <source>
        <dbReference type="ARBA" id="ARBA00022605"/>
    </source>
</evidence>
<comment type="pathway">
    <text evidence="2">Amino-acid biosynthesis; L-tryptophan biosynthesis; L-tryptophan from chorismate: step 4/5.</text>
</comment>
<dbReference type="InterPro" id="IPR011060">
    <property type="entry name" value="RibuloseP-bd_barrel"/>
</dbReference>
<keyword evidence="6" id="KW-0822">Tryptophan biosynthesis</keyword>
<dbReference type="NCBIfam" id="NF001377">
    <property type="entry name" value="PRK00278.2-4"/>
    <property type="match status" value="1"/>
</dbReference>
<dbReference type="CDD" id="cd00331">
    <property type="entry name" value="IGPS"/>
    <property type="match status" value="1"/>
</dbReference>
<comment type="caution">
    <text evidence="10">The sequence shown here is derived from an EMBL/GenBank/DDBJ whole genome shotgun (WGS) entry which is preliminary data.</text>
</comment>